<organism evidence="2 3">
    <name type="scientific">Neolewinella maritima</name>
    <dbReference type="NCBI Taxonomy" id="1383882"/>
    <lineage>
        <taxon>Bacteria</taxon>
        <taxon>Pseudomonadati</taxon>
        <taxon>Bacteroidota</taxon>
        <taxon>Saprospiria</taxon>
        <taxon>Saprospirales</taxon>
        <taxon>Lewinellaceae</taxon>
        <taxon>Neolewinella</taxon>
    </lineage>
</organism>
<feature type="transmembrane region" description="Helical" evidence="1">
    <location>
        <begin position="62"/>
        <end position="82"/>
    </location>
</feature>
<evidence type="ECO:0008006" key="4">
    <source>
        <dbReference type="Google" id="ProtNLM"/>
    </source>
</evidence>
<feature type="transmembrane region" description="Helical" evidence="1">
    <location>
        <begin position="38"/>
        <end position="57"/>
    </location>
</feature>
<keyword evidence="1" id="KW-0472">Membrane</keyword>
<gene>
    <name evidence="2" type="ORF">LEM8419_02457</name>
</gene>
<sequence length="117" mass="12453">MTKERIGLILLGLVGLALLGSGIMKFTQPAEMVEAMGVGPLLTLAVVELLIVTALLIPRTRLLGIILAANYIGGIIAFSWLVEQETPIVGIALNTLLYVGAALYRPWLTDNQAGRIA</sequence>
<proteinExistence type="predicted"/>
<evidence type="ECO:0000256" key="1">
    <source>
        <dbReference type="SAM" id="Phobius"/>
    </source>
</evidence>
<evidence type="ECO:0000313" key="2">
    <source>
        <dbReference type="EMBL" id="CAH1001554.1"/>
    </source>
</evidence>
<feature type="transmembrane region" description="Helical" evidence="1">
    <location>
        <begin position="88"/>
        <end position="108"/>
    </location>
</feature>
<keyword evidence="1" id="KW-1133">Transmembrane helix</keyword>
<accession>A0ABM9B2H6</accession>
<keyword evidence="1" id="KW-0812">Transmembrane</keyword>
<reference evidence="2" key="1">
    <citation type="submission" date="2021-12" db="EMBL/GenBank/DDBJ databases">
        <authorList>
            <person name="Rodrigo-Torres L."/>
            <person name="Arahal R. D."/>
            <person name="Lucena T."/>
        </authorList>
    </citation>
    <scope>NUCLEOTIDE SEQUENCE</scope>
    <source>
        <strain evidence="2">CECT 8419</strain>
    </source>
</reference>
<keyword evidence="3" id="KW-1185">Reference proteome</keyword>
<dbReference type="RefSeq" id="WP_238751404.1">
    <property type="nucleotide sequence ID" value="NZ_CAKLPZ010000003.1"/>
</dbReference>
<name>A0ABM9B2H6_9BACT</name>
<protein>
    <recommendedName>
        <fullName evidence="4">DoxX family protein</fullName>
    </recommendedName>
</protein>
<dbReference type="Proteomes" id="UP000837803">
    <property type="component" value="Unassembled WGS sequence"/>
</dbReference>
<dbReference type="EMBL" id="CAKLPZ010000003">
    <property type="protein sequence ID" value="CAH1001554.1"/>
    <property type="molecule type" value="Genomic_DNA"/>
</dbReference>
<comment type="caution">
    <text evidence="2">The sequence shown here is derived from an EMBL/GenBank/DDBJ whole genome shotgun (WGS) entry which is preliminary data.</text>
</comment>
<evidence type="ECO:0000313" key="3">
    <source>
        <dbReference type="Proteomes" id="UP000837803"/>
    </source>
</evidence>